<dbReference type="Pfam" id="PF00535">
    <property type="entry name" value="Glycos_transf_2"/>
    <property type="match status" value="1"/>
</dbReference>
<dbReference type="InterPro" id="IPR001173">
    <property type="entry name" value="Glyco_trans_2-like"/>
</dbReference>
<dbReference type="PANTHER" id="PTHR22916:SF3">
    <property type="entry name" value="UDP-GLCNAC:BETAGAL BETA-1,3-N-ACETYLGLUCOSAMINYLTRANSFERASE-LIKE PROTEIN 1"/>
    <property type="match status" value="1"/>
</dbReference>
<dbReference type="InterPro" id="IPR029044">
    <property type="entry name" value="Nucleotide-diphossugar_trans"/>
</dbReference>
<dbReference type="RefSeq" id="WP_045459430.1">
    <property type="nucleotide sequence ID" value="NZ_BBLT01000002.1"/>
</dbReference>
<dbReference type="SUPFAM" id="SSF53448">
    <property type="entry name" value="Nucleotide-diphospho-sugar transferases"/>
    <property type="match status" value="1"/>
</dbReference>
<feature type="domain" description="Glycosyltransferase 2-like" evidence="1">
    <location>
        <begin position="6"/>
        <end position="121"/>
    </location>
</feature>
<evidence type="ECO:0000259" key="1">
    <source>
        <dbReference type="Pfam" id="PF00535"/>
    </source>
</evidence>
<sequence length="331" mass="38179">MNKLVSVIIPAYNSALWIRDAIECIISQSYQFIEIIIVDDGSSDNTSDIVRPYISDKVIYYFQENKGASAARNKGIELASGYFIQFLDADDILDRQKIKEQVDAYERASDRDSIISSSWYTFSVNINAAIERRNSIWKDFIPARGFLIEAWSKGLWMPIFSWLIPKHLIEKSGYWDERISFQDDGEFFSRVVLSSSRVLFCDKAKGYYRTGITGSLSSQLDRKAAMSHFLVCQLYEENLLKYSNDEEAREAVASNFKNFVYFHYPNYTDLITKAEVRVNELGGSSVKPQGTHLFKLIYSFLGWKIARRIEKFYYGKGLNYSSFKSKILGKI</sequence>
<dbReference type="OrthoDB" id="9788101at2"/>
<dbReference type="AlphaFoldDB" id="A0A098LA72"/>
<proteinExistence type="predicted"/>
<gene>
    <name evidence="2" type="ORF">MYP_1013</name>
</gene>
<dbReference type="Gene3D" id="3.90.550.10">
    <property type="entry name" value="Spore Coat Polysaccharide Biosynthesis Protein SpsA, Chain A"/>
    <property type="match status" value="1"/>
</dbReference>
<dbReference type="STRING" id="153721.MYP_1013"/>
<dbReference type="eggNOG" id="COG1216">
    <property type="taxonomic scope" value="Bacteria"/>
</dbReference>
<reference evidence="2 3" key="1">
    <citation type="submission" date="2014-09" db="EMBL/GenBank/DDBJ databases">
        <title>Sporocytophaga myxococcoides PG-01 genome sequencing.</title>
        <authorList>
            <person name="Liu L."/>
            <person name="Gao P.J."/>
            <person name="Chen G.J."/>
            <person name="Wang L.S."/>
        </authorList>
    </citation>
    <scope>NUCLEOTIDE SEQUENCE [LARGE SCALE GENOMIC DNA]</scope>
    <source>
        <strain evidence="2 3">PG-01</strain>
    </source>
</reference>
<keyword evidence="2" id="KW-0808">Transferase</keyword>
<dbReference type="EMBL" id="BBLT01000002">
    <property type="protein sequence ID" value="GAL83785.1"/>
    <property type="molecule type" value="Genomic_DNA"/>
</dbReference>
<organism evidence="2 3">
    <name type="scientific">Sporocytophaga myxococcoides</name>
    <dbReference type="NCBI Taxonomy" id="153721"/>
    <lineage>
        <taxon>Bacteria</taxon>
        <taxon>Pseudomonadati</taxon>
        <taxon>Bacteroidota</taxon>
        <taxon>Cytophagia</taxon>
        <taxon>Cytophagales</taxon>
        <taxon>Cytophagaceae</taxon>
        <taxon>Sporocytophaga</taxon>
    </lineage>
</organism>
<dbReference type="CDD" id="cd00761">
    <property type="entry name" value="Glyco_tranf_GTA_type"/>
    <property type="match status" value="1"/>
</dbReference>
<protein>
    <submittedName>
        <fullName evidence="2">Family 2 glycosyl transferase</fullName>
    </submittedName>
</protein>
<evidence type="ECO:0000313" key="2">
    <source>
        <dbReference type="EMBL" id="GAL83785.1"/>
    </source>
</evidence>
<accession>A0A098LA72</accession>
<dbReference type="PANTHER" id="PTHR22916">
    <property type="entry name" value="GLYCOSYLTRANSFERASE"/>
    <property type="match status" value="1"/>
</dbReference>
<keyword evidence="3" id="KW-1185">Reference proteome</keyword>
<name>A0A098LA72_9BACT</name>
<dbReference type="Proteomes" id="UP000030185">
    <property type="component" value="Unassembled WGS sequence"/>
</dbReference>
<evidence type="ECO:0000313" key="3">
    <source>
        <dbReference type="Proteomes" id="UP000030185"/>
    </source>
</evidence>
<comment type="caution">
    <text evidence="2">The sequence shown here is derived from an EMBL/GenBank/DDBJ whole genome shotgun (WGS) entry which is preliminary data.</text>
</comment>
<dbReference type="GO" id="GO:0016758">
    <property type="term" value="F:hexosyltransferase activity"/>
    <property type="evidence" value="ECO:0007669"/>
    <property type="project" value="UniProtKB-ARBA"/>
</dbReference>